<comment type="caution">
    <text evidence="3">The sequence shown here is derived from an EMBL/GenBank/DDBJ whole genome shotgun (WGS) entry which is preliminary data.</text>
</comment>
<dbReference type="RefSeq" id="WP_344230108.1">
    <property type="nucleotide sequence ID" value="NZ_BAAALH010000002.1"/>
</dbReference>
<organism evidence="3 4">
    <name type="scientific">Citricoccus alkalitolerans</name>
    <dbReference type="NCBI Taxonomy" id="246603"/>
    <lineage>
        <taxon>Bacteria</taxon>
        <taxon>Bacillati</taxon>
        <taxon>Actinomycetota</taxon>
        <taxon>Actinomycetes</taxon>
        <taxon>Micrococcales</taxon>
        <taxon>Micrococcaceae</taxon>
        <taxon>Citricoccus</taxon>
    </lineage>
</organism>
<dbReference type="PANTHER" id="PTHR46268">
    <property type="entry name" value="STRESS RESPONSE PROTEIN NHAX"/>
    <property type="match status" value="1"/>
</dbReference>
<dbReference type="PANTHER" id="PTHR46268:SF6">
    <property type="entry name" value="UNIVERSAL STRESS PROTEIN UP12"/>
    <property type="match status" value="1"/>
</dbReference>
<dbReference type="Proteomes" id="UP001595965">
    <property type="component" value="Unassembled WGS sequence"/>
</dbReference>
<evidence type="ECO:0000256" key="1">
    <source>
        <dbReference type="ARBA" id="ARBA00008791"/>
    </source>
</evidence>
<evidence type="ECO:0000313" key="4">
    <source>
        <dbReference type="Proteomes" id="UP001595965"/>
    </source>
</evidence>
<name>A0ABV8XVU8_9MICC</name>
<comment type="similarity">
    <text evidence="1">Belongs to the universal stress protein A family.</text>
</comment>
<dbReference type="InterPro" id="IPR014729">
    <property type="entry name" value="Rossmann-like_a/b/a_fold"/>
</dbReference>
<evidence type="ECO:0000313" key="3">
    <source>
        <dbReference type="EMBL" id="MFC4428420.1"/>
    </source>
</evidence>
<reference evidence="4" key="1">
    <citation type="journal article" date="2019" name="Int. J. Syst. Evol. Microbiol.">
        <title>The Global Catalogue of Microorganisms (GCM) 10K type strain sequencing project: providing services to taxonomists for standard genome sequencing and annotation.</title>
        <authorList>
            <consortium name="The Broad Institute Genomics Platform"/>
            <consortium name="The Broad Institute Genome Sequencing Center for Infectious Disease"/>
            <person name="Wu L."/>
            <person name="Ma J."/>
        </authorList>
    </citation>
    <scope>NUCLEOTIDE SEQUENCE [LARGE SCALE GENOMIC DNA]</scope>
    <source>
        <strain evidence="4">CGMCC 1.12125</strain>
    </source>
</reference>
<dbReference type="InterPro" id="IPR006015">
    <property type="entry name" value="Universal_stress_UspA"/>
</dbReference>
<dbReference type="PRINTS" id="PR01438">
    <property type="entry name" value="UNVRSLSTRESS"/>
</dbReference>
<gene>
    <name evidence="3" type="ORF">ACFO0K_01845</name>
</gene>
<accession>A0ABV8XVU8</accession>
<dbReference type="Pfam" id="PF00582">
    <property type="entry name" value="Usp"/>
    <property type="match status" value="1"/>
</dbReference>
<dbReference type="CDD" id="cd00293">
    <property type="entry name" value="USP-like"/>
    <property type="match status" value="1"/>
</dbReference>
<protein>
    <submittedName>
        <fullName evidence="3">Universal stress protein</fullName>
    </submittedName>
</protein>
<dbReference type="SUPFAM" id="SSF52402">
    <property type="entry name" value="Adenine nucleotide alpha hydrolases-like"/>
    <property type="match status" value="1"/>
</dbReference>
<sequence length="143" mass="14525">MSGTVIVGVDGSDTSFKAATRAVAIAVGLGADLSVVTAYAKDSTEVIRSGGDTFILDDAEQAQKLAENIATRLREVEPGVKVHASAVKGKPQEVLVDVATRSGAQLIVVGNVGMKGLGRVLGSVASSVAHSASCDVYIVKTAQ</sequence>
<dbReference type="InterPro" id="IPR006016">
    <property type="entry name" value="UspA"/>
</dbReference>
<evidence type="ECO:0000259" key="2">
    <source>
        <dbReference type="Pfam" id="PF00582"/>
    </source>
</evidence>
<keyword evidence="4" id="KW-1185">Reference proteome</keyword>
<dbReference type="EMBL" id="JBHSEN010000001">
    <property type="protein sequence ID" value="MFC4428420.1"/>
    <property type="molecule type" value="Genomic_DNA"/>
</dbReference>
<dbReference type="Gene3D" id="3.40.50.620">
    <property type="entry name" value="HUPs"/>
    <property type="match status" value="1"/>
</dbReference>
<proteinExistence type="inferred from homology"/>
<feature type="domain" description="UspA" evidence="2">
    <location>
        <begin position="1"/>
        <end position="140"/>
    </location>
</feature>